<name>A0A7K1KNG9_9BACT</name>
<evidence type="ECO:0000313" key="1">
    <source>
        <dbReference type="EMBL" id="MUM77629.1"/>
    </source>
</evidence>
<organism evidence="1 2">
    <name type="scientific">Pseudodesulfovibrio alkaliphilus</name>
    <dbReference type="NCBI Taxonomy" id="2661613"/>
    <lineage>
        <taxon>Bacteria</taxon>
        <taxon>Pseudomonadati</taxon>
        <taxon>Thermodesulfobacteriota</taxon>
        <taxon>Desulfovibrionia</taxon>
        <taxon>Desulfovibrionales</taxon>
        <taxon>Desulfovibrionaceae</taxon>
    </lineage>
</organism>
<protein>
    <submittedName>
        <fullName evidence="1">DUF3431 domain-containing protein</fullName>
    </submittedName>
</protein>
<dbReference type="Pfam" id="PF11913">
    <property type="entry name" value="DUF3431"/>
    <property type="match status" value="1"/>
</dbReference>
<proteinExistence type="predicted"/>
<dbReference type="Proteomes" id="UP000461162">
    <property type="component" value="Unassembled WGS sequence"/>
</dbReference>
<gene>
    <name evidence="1" type="ORF">GKC30_08290</name>
</gene>
<evidence type="ECO:0000313" key="2">
    <source>
        <dbReference type="Proteomes" id="UP000461162"/>
    </source>
</evidence>
<dbReference type="AlphaFoldDB" id="A0A7K1KNG9"/>
<dbReference type="EMBL" id="WODC01000004">
    <property type="protein sequence ID" value="MUM77629.1"/>
    <property type="molecule type" value="Genomic_DNA"/>
</dbReference>
<keyword evidence="2" id="KW-1185">Reference proteome</keyword>
<dbReference type="InterPro" id="IPR021838">
    <property type="entry name" value="DUF3431"/>
</dbReference>
<sequence>MDDRVMVIISRYREDVAWAEALGYDYTVYDKSGQGLPGAVPLPNIGREGHTWMTHIVRRYHSLAPVNVFLQGDPFDHINEHGRGTVEQLRTMIEEVVVREIPFRGFAWFRIKCDRLGRPHHLHELKSRGRWAGWGRDIPVAEVFETLFDARAPEGIVARGATGCFAVTAERVHARPLAFYRHALSLFESDPDDAHNTGHAFERLWHFVFNGNTAWNKIYPQEPGDLA</sequence>
<dbReference type="PANTHER" id="PTHR37490">
    <property type="entry name" value="EXPRESSED PROTEIN"/>
    <property type="match status" value="1"/>
</dbReference>
<dbReference type="PANTHER" id="PTHR37490:SF2">
    <property type="match status" value="1"/>
</dbReference>
<accession>A0A7K1KNG9</accession>
<dbReference type="RefSeq" id="WP_155933942.1">
    <property type="nucleotide sequence ID" value="NZ_WODC01000004.1"/>
</dbReference>
<comment type="caution">
    <text evidence="1">The sequence shown here is derived from an EMBL/GenBank/DDBJ whole genome shotgun (WGS) entry which is preliminary data.</text>
</comment>
<reference evidence="1 2" key="1">
    <citation type="submission" date="2019-11" db="EMBL/GenBank/DDBJ databases">
        <title>Pseudodesulfovibrio alkaliphilus, sp. nov., an alkaliphilic sulfate-reducing bacteria from mud volcano of Taman peninsula, Russia.</title>
        <authorList>
            <person name="Frolova A."/>
            <person name="Merkel A.Y."/>
            <person name="Slobodkin A.I."/>
        </authorList>
    </citation>
    <scope>NUCLEOTIDE SEQUENCE [LARGE SCALE GENOMIC DNA]</scope>
    <source>
        <strain evidence="1 2">F-1</strain>
    </source>
</reference>